<dbReference type="PANTHER" id="PTHR34649">
    <property type="entry name" value="CILIA- AND FLAGELLA-ASSOCIATED PROTEIN 99"/>
    <property type="match status" value="1"/>
</dbReference>
<dbReference type="RefSeq" id="XP_055896161.1">
    <property type="nucleotide sequence ID" value="XM_056040186.1"/>
</dbReference>
<protein>
    <submittedName>
        <fullName evidence="4">Cilia- and flagella-associated protein 99-like isoform X1</fullName>
    </submittedName>
</protein>
<keyword evidence="1" id="KW-0175">Coiled coil</keyword>
<evidence type="ECO:0000256" key="2">
    <source>
        <dbReference type="SAM" id="MobiDB-lite"/>
    </source>
</evidence>
<keyword evidence="3" id="KW-1185">Reference proteome</keyword>
<dbReference type="OrthoDB" id="10262255at2759"/>
<dbReference type="PANTHER" id="PTHR34649:SF1">
    <property type="entry name" value="CILIA- AND FLAGELLA-ASSOCIATED PROTEIN 99"/>
    <property type="match status" value="1"/>
</dbReference>
<dbReference type="GeneID" id="106078526"/>
<sequence>MVKDGHVGDGDGLVIVSVLLSPYVLITMDAKHQQLFVHCAQLLDTFQEKSTDLEDHLKEYIRSSRIQDVDDETFITEVFSGCVQHRPVMKLVVDGFYVRDGKNILLSHQNSFIVLAYLALYRLDELGVAHFRKFVDAMELNATYKFLSFLFDEKNLLTWMKDGWSTLYEWSYVETNLLSPLLRWLPELKDLVLLMKKRINNQFKPKKIAVKATDAKPFNLTQPRARSIPLPEKIPQLQRVKPIPATVYNQPTEQRILEKQKEENRRQAEERLMEASRIQFACANPEKSEKTKQIIQNIVFEENSKVEPTVIKAKPLPDFKKSPAPVKMTAATILREGLLYQKKEKEVMERLQKLEAGAFDASNFHKWQSEMKQKDLEAQLLAIEERRLMGKISHEEAFLARTNVLAANQQLVQNMKKETAAMMKEYLENKFRQEKEMRELVESTMAGHKNAQNAKQKLQELKHKIVQEVQEESRELMKQALEEAELEMRCKIELIQQIRAIESTPVNRFKPLDLTATSGAGLLGEMSIAELRERLSLMKAQRKEDEEIKRDNILYDKQAKAESLCETLDKIAKHRSEQTKMAALKADNSKNVKLISVPLKSATLTELERKLDEKREQRKLEKQRYHRSAESVSDKTNLTSLSAKKSLSNRRWQELENSKERAARFFAQTAIESLS</sequence>
<reference evidence="4" key="1">
    <citation type="submission" date="2025-08" db="UniProtKB">
        <authorList>
            <consortium name="RefSeq"/>
        </authorList>
    </citation>
    <scope>IDENTIFICATION</scope>
</reference>
<feature type="region of interest" description="Disordered" evidence="2">
    <location>
        <begin position="615"/>
        <end position="652"/>
    </location>
</feature>
<dbReference type="OMA" id="VQDGRYC"/>
<evidence type="ECO:0000256" key="1">
    <source>
        <dbReference type="SAM" id="Coils"/>
    </source>
</evidence>
<dbReference type="AlphaFoldDB" id="A0A9W3B9N8"/>
<accession>A0A9W3B9N8</accession>
<feature type="compositionally biased region" description="Basic and acidic residues" evidence="2">
    <location>
        <begin position="615"/>
        <end position="633"/>
    </location>
</feature>
<evidence type="ECO:0000313" key="3">
    <source>
        <dbReference type="Proteomes" id="UP001165740"/>
    </source>
</evidence>
<dbReference type="Proteomes" id="UP001165740">
    <property type="component" value="Chromosome 1"/>
</dbReference>
<gene>
    <name evidence="4" type="primary">LOC106078526</name>
</gene>
<dbReference type="InterPro" id="IPR039341">
    <property type="entry name" value="CFAP99"/>
</dbReference>
<proteinExistence type="predicted"/>
<evidence type="ECO:0000313" key="4">
    <source>
        <dbReference type="RefSeq" id="XP_055896161.1"/>
    </source>
</evidence>
<name>A0A9W3B9N8_BIOGL</name>
<feature type="compositionally biased region" description="Polar residues" evidence="2">
    <location>
        <begin position="634"/>
        <end position="650"/>
    </location>
</feature>
<feature type="coiled-coil region" evidence="1">
    <location>
        <begin position="423"/>
        <end position="487"/>
    </location>
</feature>
<organism evidence="3 4">
    <name type="scientific">Biomphalaria glabrata</name>
    <name type="common">Bloodfluke planorb</name>
    <name type="synonym">Freshwater snail</name>
    <dbReference type="NCBI Taxonomy" id="6526"/>
    <lineage>
        <taxon>Eukaryota</taxon>
        <taxon>Metazoa</taxon>
        <taxon>Spiralia</taxon>
        <taxon>Lophotrochozoa</taxon>
        <taxon>Mollusca</taxon>
        <taxon>Gastropoda</taxon>
        <taxon>Heterobranchia</taxon>
        <taxon>Euthyneura</taxon>
        <taxon>Panpulmonata</taxon>
        <taxon>Hygrophila</taxon>
        <taxon>Lymnaeoidea</taxon>
        <taxon>Planorbidae</taxon>
        <taxon>Biomphalaria</taxon>
    </lineage>
</organism>